<dbReference type="SUPFAM" id="SSF50249">
    <property type="entry name" value="Nucleic acid-binding proteins"/>
    <property type="match status" value="1"/>
</dbReference>
<dbReference type="Gene3D" id="2.40.50.140">
    <property type="entry name" value="Nucleic acid-binding proteins"/>
    <property type="match status" value="1"/>
</dbReference>
<evidence type="ECO:0000256" key="14">
    <source>
        <dbReference type="ARBA" id="ARBA00060881"/>
    </source>
</evidence>
<dbReference type="InterPro" id="IPR010994">
    <property type="entry name" value="RuvA_2-like"/>
</dbReference>
<dbReference type="SMART" id="SM00292">
    <property type="entry name" value="BRCT"/>
    <property type="match status" value="1"/>
</dbReference>
<dbReference type="Gene3D" id="6.20.10.30">
    <property type="match status" value="1"/>
</dbReference>
<name>A0A2U8GVA9_9RHOO</name>
<keyword evidence="11 15" id="KW-0234">DNA repair</keyword>
<organism evidence="18 19">
    <name type="scientific">Parazoarcus communis</name>
    <dbReference type="NCBI Taxonomy" id="41977"/>
    <lineage>
        <taxon>Bacteria</taxon>
        <taxon>Pseudomonadati</taxon>
        <taxon>Pseudomonadota</taxon>
        <taxon>Betaproteobacteria</taxon>
        <taxon>Rhodocyclales</taxon>
        <taxon>Zoogloeaceae</taxon>
        <taxon>Parazoarcus</taxon>
    </lineage>
</organism>
<dbReference type="FunFam" id="1.10.150.20:FF:000006">
    <property type="entry name" value="DNA ligase"/>
    <property type="match status" value="1"/>
</dbReference>
<dbReference type="FunFam" id="1.10.287.610:FF:000002">
    <property type="entry name" value="DNA ligase"/>
    <property type="match status" value="1"/>
</dbReference>
<dbReference type="GO" id="GO:0003677">
    <property type="term" value="F:DNA binding"/>
    <property type="evidence" value="ECO:0007669"/>
    <property type="project" value="InterPro"/>
</dbReference>
<dbReference type="KEGG" id="acom:CEW83_04820"/>
<evidence type="ECO:0000256" key="9">
    <source>
        <dbReference type="ARBA" id="ARBA00022842"/>
    </source>
</evidence>
<dbReference type="Gene3D" id="1.10.287.610">
    <property type="entry name" value="Helix hairpin bin"/>
    <property type="match status" value="1"/>
</dbReference>
<dbReference type="GO" id="GO:0046872">
    <property type="term" value="F:metal ion binding"/>
    <property type="evidence" value="ECO:0007669"/>
    <property type="project" value="UniProtKB-KW"/>
</dbReference>
<evidence type="ECO:0000256" key="15">
    <source>
        <dbReference type="HAMAP-Rule" id="MF_01588"/>
    </source>
</evidence>
<feature type="binding site" evidence="15">
    <location>
        <position position="180"/>
    </location>
    <ligand>
        <name>NAD(+)</name>
        <dbReference type="ChEBI" id="CHEBI:57540"/>
    </ligand>
</feature>
<dbReference type="InterPro" id="IPR018239">
    <property type="entry name" value="DNA_ligase_AS"/>
</dbReference>
<dbReference type="Pfam" id="PF14520">
    <property type="entry name" value="HHH_5"/>
    <property type="match status" value="1"/>
</dbReference>
<dbReference type="Pfam" id="PF00533">
    <property type="entry name" value="BRCT"/>
    <property type="match status" value="1"/>
</dbReference>
<evidence type="ECO:0000313" key="19">
    <source>
        <dbReference type="Proteomes" id="UP000244930"/>
    </source>
</evidence>
<dbReference type="PROSITE" id="PS50172">
    <property type="entry name" value="BRCT"/>
    <property type="match status" value="1"/>
</dbReference>
<keyword evidence="7 15" id="KW-0227">DNA damage</keyword>
<comment type="catalytic activity">
    <reaction evidence="13 15 16">
        <text>NAD(+) + (deoxyribonucleotide)n-3'-hydroxyl + 5'-phospho-(deoxyribonucleotide)m = (deoxyribonucleotide)n+m + AMP + beta-nicotinamide D-nucleotide.</text>
        <dbReference type="EC" id="6.5.1.2"/>
    </reaction>
</comment>
<feature type="active site" description="N6-AMP-lysine intermediate" evidence="15">
    <location>
        <position position="123"/>
    </location>
</feature>
<dbReference type="Proteomes" id="UP000244930">
    <property type="component" value="Chromosome"/>
</dbReference>
<dbReference type="InterPro" id="IPR036420">
    <property type="entry name" value="BRCT_dom_sf"/>
</dbReference>
<dbReference type="SUPFAM" id="SSF52113">
    <property type="entry name" value="BRCT domain"/>
    <property type="match status" value="1"/>
</dbReference>
<dbReference type="Gene3D" id="3.40.50.10190">
    <property type="entry name" value="BRCT domain"/>
    <property type="match status" value="1"/>
</dbReference>
<gene>
    <name evidence="15" type="primary">ligA</name>
    <name evidence="18" type="ORF">CEW83_04820</name>
</gene>
<dbReference type="InterPro" id="IPR013839">
    <property type="entry name" value="DNAligase_adenylation"/>
</dbReference>
<keyword evidence="5 15" id="KW-0235">DNA replication</keyword>
<feature type="binding site" evidence="15">
    <location>
        <position position="448"/>
    </location>
    <ligand>
        <name>Zn(2+)</name>
        <dbReference type="ChEBI" id="CHEBI:29105"/>
    </ligand>
</feature>
<evidence type="ECO:0000256" key="5">
    <source>
        <dbReference type="ARBA" id="ARBA00022705"/>
    </source>
</evidence>
<dbReference type="Pfam" id="PF01653">
    <property type="entry name" value="DNA_ligase_aden"/>
    <property type="match status" value="1"/>
</dbReference>
<accession>A0A2U8GVA9</accession>
<dbReference type="InterPro" id="IPR033136">
    <property type="entry name" value="DNA_ligase_CS"/>
</dbReference>
<dbReference type="SUPFAM" id="SSF47781">
    <property type="entry name" value="RuvA domain 2-like"/>
    <property type="match status" value="1"/>
</dbReference>
<feature type="binding site" evidence="15">
    <location>
        <begin position="84"/>
        <end position="85"/>
    </location>
    <ligand>
        <name>NAD(+)</name>
        <dbReference type="ChEBI" id="CHEBI:57540"/>
    </ligand>
</feature>
<dbReference type="RefSeq" id="WP_108951209.1">
    <property type="nucleotide sequence ID" value="NZ_CP022187.1"/>
</dbReference>
<dbReference type="EC" id="6.5.1.2" evidence="2 15"/>
<keyword evidence="6 15" id="KW-0479">Metal-binding</keyword>
<dbReference type="InterPro" id="IPR004150">
    <property type="entry name" value="NAD_DNA_ligase_OB"/>
</dbReference>
<dbReference type="Pfam" id="PF03120">
    <property type="entry name" value="OB_DNA_ligase"/>
    <property type="match status" value="1"/>
</dbReference>
<feature type="binding site" evidence="15">
    <location>
        <position position="321"/>
    </location>
    <ligand>
        <name>NAD(+)</name>
        <dbReference type="ChEBI" id="CHEBI:57540"/>
    </ligand>
</feature>
<dbReference type="SMART" id="SM00532">
    <property type="entry name" value="LIGANc"/>
    <property type="match status" value="1"/>
</dbReference>
<dbReference type="FunFam" id="3.30.470.30:FF:000001">
    <property type="entry name" value="DNA ligase"/>
    <property type="match status" value="1"/>
</dbReference>
<keyword evidence="10 15" id="KW-0520">NAD</keyword>
<evidence type="ECO:0000256" key="11">
    <source>
        <dbReference type="ARBA" id="ARBA00023204"/>
    </source>
</evidence>
<dbReference type="InterPro" id="IPR001679">
    <property type="entry name" value="DNA_ligase"/>
</dbReference>
<dbReference type="InterPro" id="IPR041663">
    <property type="entry name" value="DisA/LigA_HHH"/>
</dbReference>
<dbReference type="CDD" id="cd17748">
    <property type="entry name" value="BRCT_DNA_ligase_like"/>
    <property type="match status" value="1"/>
</dbReference>
<dbReference type="PANTHER" id="PTHR23389">
    <property type="entry name" value="CHROMOSOME TRANSMISSION FIDELITY FACTOR 18"/>
    <property type="match status" value="1"/>
</dbReference>
<evidence type="ECO:0000256" key="8">
    <source>
        <dbReference type="ARBA" id="ARBA00022833"/>
    </source>
</evidence>
<dbReference type="Pfam" id="PF03119">
    <property type="entry name" value="DNA_ligase_ZBD"/>
    <property type="match status" value="1"/>
</dbReference>
<dbReference type="InterPro" id="IPR003583">
    <property type="entry name" value="Hlx-hairpin-Hlx_DNA-bd_motif"/>
</dbReference>
<dbReference type="GO" id="GO:0005829">
    <property type="term" value="C:cytosol"/>
    <property type="evidence" value="ECO:0007669"/>
    <property type="project" value="TreeGrafter"/>
</dbReference>
<sequence>MPADSKTIERAAWLRAELARHEHAYYVLDAPTISDAEYDRLFQELEGIEKTFPELASPDSPTRRVGGKPLAQFPAVRHRIPMLSIRTETDTEESGAHAFDARVRRELGLDESDPDVEYATELKFDGLAMSLRYEDGVLVQAATRGDGENGEDVTSNVRTVRAIPLRLRGDVPPVLEVRGEVYMRRDDFEALNARQSAAGEKVFVNPRNAAAGSIRQLDPGIAARRPLSFFAYGLGETVGWNTPATHAGILDALEAFGFPVCKHRDVVAGGAGLAGFHTRVGALRDSLAFDIDGVVYKVNALALQRQLGFVTREPRWAVAHKYPAQEAVTRLRGIEVQVGRTGAVTPVARLEPVFVGGVTVTNATLHNQDEIDRKDIRLGDWVIVRRAGDVIPEIVAPVTERREQDLPRFKLLESLPQRDGLPCCPVCGSHVVRGEDEAVARCTGGLYCPAQRKQALLHFAGRRAMDIEGLGDKLVEQLVDAAIIKTPVDIYRLGILALANLERMGEKSAQNLLAAIERSRHTTLGRFIFALGIRNVGEATARDLALHFGNLDAVMAADETCLQQVPDVGPIVAKCIVEFFAEAHNREIIEQLRAAGVEWAEGEPAPVPSGALAGKVFVLTGSLPTMSRDEAKALIEAKGGKVTGSVSKKTDYLVAGADAGSKLTKAEALGIDIVDEAGLLSLLASAG</sequence>
<keyword evidence="19" id="KW-1185">Reference proteome</keyword>
<feature type="binding site" evidence="15">
    <location>
        <position position="427"/>
    </location>
    <ligand>
        <name>Zn(2+)</name>
        <dbReference type="ChEBI" id="CHEBI:29105"/>
    </ligand>
</feature>
<dbReference type="Gene3D" id="1.10.150.20">
    <property type="entry name" value="5' to 3' exonuclease, C-terminal subdomain"/>
    <property type="match status" value="2"/>
</dbReference>
<dbReference type="Gene3D" id="3.30.470.30">
    <property type="entry name" value="DNA ligase/mRNA capping enzyme"/>
    <property type="match status" value="1"/>
</dbReference>
<evidence type="ECO:0000256" key="1">
    <source>
        <dbReference type="ARBA" id="ARBA00004067"/>
    </source>
</evidence>
<dbReference type="FunFam" id="2.40.50.140:FF:000012">
    <property type="entry name" value="DNA ligase"/>
    <property type="match status" value="1"/>
</dbReference>
<dbReference type="PROSITE" id="PS01055">
    <property type="entry name" value="DNA_LIGASE_N1"/>
    <property type="match status" value="1"/>
</dbReference>
<evidence type="ECO:0000256" key="16">
    <source>
        <dbReference type="RuleBase" id="RU000618"/>
    </source>
</evidence>
<comment type="similarity">
    <text evidence="14 15">Belongs to the NAD-dependent DNA ligase family. LigA subfamily.</text>
</comment>
<dbReference type="GO" id="GO:0006281">
    <property type="term" value="P:DNA repair"/>
    <property type="evidence" value="ECO:0007669"/>
    <property type="project" value="UniProtKB-KW"/>
</dbReference>
<evidence type="ECO:0000256" key="2">
    <source>
        <dbReference type="ARBA" id="ARBA00012722"/>
    </source>
</evidence>
<feature type="binding site" evidence="15">
    <location>
        <position position="144"/>
    </location>
    <ligand>
        <name>NAD(+)</name>
        <dbReference type="ChEBI" id="CHEBI:57540"/>
    </ligand>
</feature>
<feature type="binding site" evidence="15">
    <location>
        <position position="121"/>
    </location>
    <ligand>
        <name>NAD(+)</name>
        <dbReference type="ChEBI" id="CHEBI:57540"/>
    </ligand>
</feature>
<dbReference type="InterPro" id="IPR001357">
    <property type="entry name" value="BRCT_dom"/>
</dbReference>
<dbReference type="GO" id="GO:0006260">
    <property type="term" value="P:DNA replication"/>
    <property type="evidence" value="ECO:0007669"/>
    <property type="project" value="UniProtKB-KW"/>
</dbReference>
<dbReference type="NCBIfam" id="TIGR00575">
    <property type="entry name" value="dnlj"/>
    <property type="match status" value="1"/>
</dbReference>
<dbReference type="InterPro" id="IPR012340">
    <property type="entry name" value="NA-bd_OB-fold"/>
</dbReference>
<comment type="function">
    <text evidence="1 15">DNA ligase that catalyzes the formation of phosphodiester linkages between 5'-phosphoryl and 3'-hydroxyl groups in double-stranded DNA using NAD as a coenzyme and as the energy source for the reaction. It is essential for DNA replication and repair of damaged DNA.</text>
</comment>
<evidence type="ECO:0000256" key="13">
    <source>
        <dbReference type="ARBA" id="ARBA00034005"/>
    </source>
</evidence>
<dbReference type="InterPro" id="IPR004149">
    <property type="entry name" value="Znf_DNAligase_C4"/>
</dbReference>
<comment type="cofactor">
    <cofactor evidence="15">
        <name>Mg(2+)</name>
        <dbReference type="ChEBI" id="CHEBI:18420"/>
    </cofactor>
    <cofactor evidence="15">
        <name>Mn(2+)</name>
        <dbReference type="ChEBI" id="CHEBI:29035"/>
    </cofactor>
</comment>
<dbReference type="EMBL" id="CP022187">
    <property type="protein sequence ID" value="AWI77511.1"/>
    <property type="molecule type" value="Genomic_DNA"/>
</dbReference>
<evidence type="ECO:0000256" key="6">
    <source>
        <dbReference type="ARBA" id="ARBA00022723"/>
    </source>
</evidence>
<comment type="caution">
    <text evidence="15">Lacks conserved residue(s) required for the propagation of feature annotation.</text>
</comment>
<protein>
    <recommendedName>
        <fullName evidence="3 15">DNA ligase</fullName>
        <ecNumber evidence="2 15">6.5.1.2</ecNumber>
    </recommendedName>
    <alternativeName>
        <fullName evidence="15">Polydeoxyribonucleotide synthase [NAD(+)]</fullName>
    </alternativeName>
</protein>
<dbReference type="AlphaFoldDB" id="A0A2U8GVA9"/>
<evidence type="ECO:0000256" key="7">
    <source>
        <dbReference type="ARBA" id="ARBA00022763"/>
    </source>
</evidence>
<dbReference type="PROSITE" id="PS01056">
    <property type="entry name" value="DNA_LIGASE_N2"/>
    <property type="match status" value="1"/>
</dbReference>
<reference evidence="18 19" key="1">
    <citation type="submission" date="2017-06" db="EMBL/GenBank/DDBJ databases">
        <title>Azoarcus.</title>
        <authorList>
            <person name="Woo J.-H."/>
            <person name="Kim H.-S."/>
        </authorList>
    </citation>
    <scope>NUCLEOTIDE SEQUENCE [LARGE SCALE GENOMIC DNA]</scope>
    <source>
        <strain evidence="18 19">TSPY31</strain>
    </source>
</reference>
<dbReference type="HAMAP" id="MF_01588">
    <property type="entry name" value="DNA_ligase_A"/>
    <property type="match status" value="1"/>
</dbReference>
<dbReference type="GO" id="GO:0003911">
    <property type="term" value="F:DNA ligase (NAD+) activity"/>
    <property type="evidence" value="ECO:0007669"/>
    <property type="project" value="UniProtKB-UniRule"/>
</dbReference>
<evidence type="ECO:0000256" key="3">
    <source>
        <dbReference type="ARBA" id="ARBA00013308"/>
    </source>
</evidence>
<dbReference type="FunFam" id="1.10.150.20:FF:000007">
    <property type="entry name" value="DNA ligase"/>
    <property type="match status" value="1"/>
</dbReference>
<proteinExistence type="inferred from homology"/>
<dbReference type="NCBIfam" id="NF005932">
    <property type="entry name" value="PRK07956.1"/>
    <property type="match status" value="1"/>
</dbReference>
<evidence type="ECO:0000256" key="10">
    <source>
        <dbReference type="ARBA" id="ARBA00023027"/>
    </source>
</evidence>
<dbReference type="PIRSF" id="PIRSF001604">
    <property type="entry name" value="LigA"/>
    <property type="match status" value="1"/>
</dbReference>
<keyword evidence="12 15" id="KW-0464">Manganese</keyword>
<dbReference type="CDD" id="cd00114">
    <property type="entry name" value="LIGANc"/>
    <property type="match status" value="1"/>
</dbReference>
<feature type="binding site" evidence="15">
    <location>
        <begin position="35"/>
        <end position="39"/>
    </location>
    <ligand>
        <name>NAD(+)</name>
        <dbReference type="ChEBI" id="CHEBI:57540"/>
    </ligand>
</feature>
<feature type="domain" description="BRCT" evidence="17">
    <location>
        <begin position="607"/>
        <end position="687"/>
    </location>
</feature>
<evidence type="ECO:0000259" key="17">
    <source>
        <dbReference type="PROSITE" id="PS50172"/>
    </source>
</evidence>
<feature type="binding site" evidence="15">
    <location>
        <position position="423"/>
    </location>
    <ligand>
        <name>Zn(2+)</name>
        <dbReference type="ChEBI" id="CHEBI:29105"/>
    </ligand>
</feature>
<dbReference type="SMART" id="SM00278">
    <property type="entry name" value="HhH1"/>
    <property type="match status" value="4"/>
</dbReference>
<feature type="binding site" evidence="15">
    <location>
        <position position="297"/>
    </location>
    <ligand>
        <name>NAD(+)</name>
        <dbReference type="ChEBI" id="CHEBI:57540"/>
    </ligand>
</feature>
<evidence type="ECO:0000313" key="18">
    <source>
        <dbReference type="EMBL" id="AWI77511.1"/>
    </source>
</evidence>
<keyword evidence="9 15" id="KW-0460">Magnesium</keyword>
<keyword evidence="8 15" id="KW-0862">Zinc</keyword>
<dbReference type="InterPro" id="IPR013840">
    <property type="entry name" value="DNAligase_N"/>
</dbReference>
<dbReference type="Pfam" id="PF12826">
    <property type="entry name" value="HHH_2"/>
    <property type="match status" value="1"/>
</dbReference>
<evidence type="ECO:0000256" key="12">
    <source>
        <dbReference type="ARBA" id="ARBA00023211"/>
    </source>
</evidence>
<dbReference type="SUPFAM" id="SSF56091">
    <property type="entry name" value="DNA ligase/mRNA capping enzyme, catalytic domain"/>
    <property type="match status" value="1"/>
</dbReference>
<evidence type="ECO:0000256" key="4">
    <source>
        <dbReference type="ARBA" id="ARBA00022598"/>
    </source>
</evidence>
<keyword evidence="4 15" id="KW-0436">Ligase</keyword>
<dbReference type="PANTHER" id="PTHR23389:SF9">
    <property type="entry name" value="DNA LIGASE"/>
    <property type="match status" value="1"/>
</dbReference>